<dbReference type="FunCoup" id="A0A0J6WUQ0">
    <property type="interactions" value="94"/>
</dbReference>
<dbReference type="GO" id="GO:0006152">
    <property type="term" value="P:purine nucleoside catabolic process"/>
    <property type="evidence" value="ECO:0007669"/>
    <property type="project" value="TreeGrafter"/>
</dbReference>
<dbReference type="PROSITE" id="PS00903">
    <property type="entry name" value="CYT_DCMP_DEAMINASES_1"/>
    <property type="match status" value="1"/>
</dbReference>
<dbReference type="PANTHER" id="PTHR11079">
    <property type="entry name" value="CYTOSINE DEAMINASE FAMILY MEMBER"/>
    <property type="match status" value="1"/>
</dbReference>
<keyword evidence="4" id="KW-0862">Zinc</keyword>
<evidence type="ECO:0000256" key="4">
    <source>
        <dbReference type="ARBA" id="ARBA00022833"/>
    </source>
</evidence>
<keyword evidence="7" id="KW-1185">Reference proteome</keyword>
<evidence type="ECO:0000256" key="3">
    <source>
        <dbReference type="ARBA" id="ARBA00022801"/>
    </source>
</evidence>
<comment type="caution">
    <text evidence="6">The sequence shown here is derived from an EMBL/GenBank/DDBJ whole genome shotgun (WGS) entry which is preliminary data.</text>
</comment>
<dbReference type="CDD" id="cd01285">
    <property type="entry name" value="nucleoside_deaminase"/>
    <property type="match status" value="1"/>
</dbReference>
<name>A0A0J6WUQ0_9FIRM</name>
<dbReference type="GO" id="GO:0008270">
    <property type="term" value="F:zinc ion binding"/>
    <property type="evidence" value="ECO:0007669"/>
    <property type="project" value="InterPro"/>
</dbReference>
<dbReference type="PATRIC" id="fig|1122219.3.peg.1476"/>
<dbReference type="InterPro" id="IPR016192">
    <property type="entry name" value="APOBEC/CMP_deaminase_Zn-bd"/>
</dbReference>
<dbReference type="InParanoid" id="A0A0J6WUQ0"/>
<dbReference type="InterPro" id="IPR016193">
    <property type="entry name" value="Cytidine_deaminase-like"/>
</dbReference>
<gene>
    <name evidence="6" type="ORF">AB840_08855</name>
</gene>
<dbReference type="AlphaFoldDB" id="A0A0J6WUQ0"/>
<comment type="similarity">
    <text evidence="1">Belongs to the cytidine and deoxycytidylate deaminase family.</text>
</comment>
<dbReference type="FunFam" id="3.40.140.10:FF:000011">
    <property type="entry name" value="tRNA-specific adenosine deaminase"/>
    <property type="match status" value="1"/>
</dbReference>
<protein>
    <submittedName>
        <fullName evidence="6">Cytosine deaminase</fullName>
    </submittedName>
</protein>
<accession>A0A0J6WUQ0</accession>
<dbReference type="RefSeq" id="WP_048514479.1">
    <property type="nucleotide sequence ID" value="NZ_FUXD01000004.1"/>
</dbReference>
<dbReference type="SUPFAM" id="SSF53927">
    <property type="entry name" value="Cytidine deaminase-like"/>
    <property type="match status" value="1"/>
</dbReference>
<dbReference type="Gene3D" id="3.40.140.10">
    <property type="entry name" value="Cytidine Deaminase, domain 2"/>
    <property type="match status" value="1"/>
</dbReference>
<dbReference type="EMBL" id="LEKT01000027">
    <property type="protein sequence ID" value="KMO86269.1"/>
    <property type="molecule type" value="Genomic_DNA"/>
</dbReference>
<dbReference type="PANTHER" id="PTHR11079:SF161">
    <property type="entry name" value="CMP_DCMP-TYPE DEAMINASE DOMAIN-CONTAINING PROTEIN"/>
    <property type="match status" value="1"/>
</dbReference>
<dbReference type="Proteomes" id="UP000036503">
    <property type="component" value="Unassembled WGS sequence"/>
</dbReference>
<evidence type="ECO:0000256" key="1">
    <source>
        <dbReference type="ARBA" id="ARBA00006576"/>
    </source>
</evidence>
<dbReference type="STRING" id="39029.BSR42_09030"/>
<keyword evidence="2" id="KW-0479">Metal-binding</keyword>
<evidence type="ECO:0000313" key="7">
    <source>
        <dbReference type="Proteomes" id="UP000036503"/>
    </source>
</evidence>
<reference evidence="6 7" key="1">
    <citation type="submission" date="2015-06" db="EMBL/GenBank/DDBJ databases">
        <title>Draft genome sequence of beer spoilage bacterium Megasphaera cerevisiae type strain 20462.</title>
        <authorList>
            <person name="Kutumbaka K."/>
            <person name="Pasmowitz J."/>
            <person name="Mategko J."/>
            <person name="Reyes D."/>
            <person name="Friedrich A."/>
            <person name="Han S."/>
            <person name="Martens-Habbena W."/>
            <person name="Neal-McKinney J."/>
            <person name="Janagama H.K."/>
            <person name="Nadala C."/>
            <person name="Samadpour M."/>
        </authorList>
    </citation>
    <scope>NUCLEOTIDE SEQUENCE [LARGE SCALE GENOMIC DNA]</scope>
    <source>
        <strain evidence="6 7">DSM 20462</strain>
    </source>
</reference>
<evidence type="ECO:0000313" key="6">
    <source>
        <dbReference type="EMBL" id="KMO86269.1"/>
    </source>
</evidence>
<sequence>MNFMQEAIKESEQNLETGHGGPFGAVIVKDGRIIGRGHNEVIKNNDPTCHGEIQAIRDACRQLGTYDLTGCELYTSAEPCPMCLSAIIWANIKTVYYGNSAKDAAAIGFRDDFIYHFIETGCTDTSVMILTQMNRDEAIKIFQQYADKNMTIY</sequence>
<proteinExistence type="inferred from homology"/>
<organism evidence="6 7">
    <name type="scientific">Megasphaera cerevisiae DSM 20462</name>
    <dbReference type="NCBI Taxonomy" id="1122219"/>
    <lineage>
        <taxon>Bacteria</taxon>
        <taxon>Bacillati</taxon>
        <taxon>Bacillota</taxon>
        <taxon>Negativicutes</taxon>
        <taxon>Veillonellales</taxon>
        <taxon>Veillonellaceae</taxon>
        <taxon>Megasphaera</taxon>
    </lineage>
</organism>
<keyword evidence="3" id="KW-0378">Hydrolase</keyword>
<dbReference type="PROSITE" id="PS51747">
    <property type="entry name" value="CYT_DCMP_DEAMINASES_2"/>
    <property type="match status" value="1"/>
</dbReference>
<evidence type="ECO:0000256" key="2">
    <source>
        <dbReference type="ARBA" id="ARBA00022723"/>
    </source>
</evidence>
<dbReference type="Pfam" id="PF00383">
    <property type="entry name" value="dCMP_cyt_deam_1"/>
    <property type="match status" value="1"/>
</dbReference>
<dbReference type="GO" id="GO:0047974">
    <property type="term" value="F:guanosine deaminase activity"/>
    <property type="evidence" value="ECO:0007669"/>
    <property type="project" value="TreeGrafter"/>
</dbReference>
<feature type="domain" description="CMP/dCMP-type deaminase" evidence="5">
    <location>
        <begin position="1"/>
        <end position="112"/>
    </location>
</feature>
<dbReference type="InterPro" id="IPR002125">
    <property type="entry name" value="CMP_dCMP_dom"/>
</dbReference>
<evidence type="ECO:0000259" key="5">
    <source>
        <dbReference type="PROSITE" id="PS51747"/>
    </source>
</evidence>